<organism evidence="7 8">
    <name type="scientific">Ilex paraguariensis</name>
    <name type="common">yerba mate</name>
    <dbReference type="NCBI Taxonomy" id="185542"/>
    <lineage>
        <taxon>Eukaryota</taxon>
        <taxon>Viridiplantae</taxon>
        <taxon>Streptophyta</taxon>
        <taxon>Embryophyta</taxon>
        <taxon>Tracheophyta</taxon>
        <taxon>Spermatophyta</taxon>
        <taxon>Magnoliopsida</taxon>
        <taxon>eudicotyledons</taxon>
        <taxon>Gunneridae</taxon>
        <taxon>Pentapetalae</taxon>
        <taxon>asterids</taxon>
        <taxon>campanulids</taxon>
        <taxon>Aquifoliales</taxon>
        <taxon>Aquifoliaceae</taxon>
        <taxon>Ilex</taxon>
    </lineage>
</organism>
<dbReference type="EMBL" id="CAUOFW020000836">
    <property type="protein sequence ID" value="CAK9137699.1"/>
    <property type="molecule type" value="Genomic_DNA"/>
</dbReference>
<proteinExistence type="inferred from homology"/>
<gene>
    <name evidence="7" type="ORF">ILEXP_LOCUS4747</name>
</gene>
<evidence type="ECO:0000313" key="8">
    <source>
        <dbReference type="Proteomes" id="UP001642360"/>
    </source>
</evidence>
<comment type="caution">
    <text evidence="7">The sequence shown here is derived from an EMBL/GenBank/DDBJ whole genome shotgun (WGS) entry which is preliminary data.</text>
</comment>
<keyword evidence="3" id="KW-0507">mRNA processing</keyword>
<dbReference type="AlphaFoldDB" id="A0ABC8QY64"/>
<comment type="similarity">
    <text evidence="2">Belongs to the SPF27 family.</text>
</comment>
<evidence type="ECO:0000256" key="3">
    <source>
        <dbReference type="ARBA" id="ARBA00022664"/>
    </source>
</evidence>
<evidence type="ECO:0000256" key="4">
    <source>
        <dbReference type="ARBA" id="ARBA00022728"/>
    </source>
</evidence>
<sequence>MLSRMQSQAVELNGKIEIVNRERKYHQQNAAYELNALSGQWSELCAKNIEIEAACATIANYIEELNKEATERGWNLDVNMENGSLLHSEH</sequence>
<evidence type="ECO:0000256" key="5">
    <source>
        <dbReference type="ARBA" id="ARBA00023187"/>
    </source>
</evidence>
<dbReference type="GO" id="GO:0006397">
    <property type="term" value="P:mRNA processing"/>
    <property type="evidence" value="ECO:0007669"/>
    <property type="project" value="UniProtKB-KW"/>
</dbReference>
<keyword evidence="4" id="KW-0747">Spliceosome</keyword>
<evidence type="ECO:0000256" key="1">
    <source>
        <dbReference type="ARBA" id="ARBA00004123"/>
    </source>
</evidence>
<dbReference type="PANTHER" id="PTHR13296:SF0">
    <property type="entry name" value="PRE-MRNA-SPLICING FACTOR SPF27"/>
    <property type="match status" value="1"/>
</dbReference>
<evidence type="ECO:0000256" key="2">
    <source>
        <dbReference type="ARBA" id="ARBA00010788"/>
    </source>
</evidence>
<reference evidence="7 8" key="1">
    <citation type="submission" date="2024-02" db="EMBL/GenBank/DDBJ databases">
        <authorList>
            <person name="Vignale AGUSTIN F."/>
            <person name="Sosa J E."/>
            <person name="Modenutti C."/>
        </authorList>
    </citation>
    <scope>NUCLEOTIDE SEQUENCE [LARGE SCALE GENOMIC DNA]</scope>
</reference>
<dbReference type="Proteomes" id="UP001642360">
    <property type="component" value="Unassembled WGS sequence"/>
</dbReference>
<keyword evidence="8" id="KW-1185">Reference proteome</keyword>
<evidence type="ECO:0000313" key="7">
    <source>
        <dbReference type="EMBL" id="CAK9137699.1"/>
    </source>
</evidence>
<dbReference type="InterPro" id="IPR008409">
    <property type="entry name" value="SPF27"/>
</dbReference>
<comment type="subcellular location">
    <subcellularLocation>
        <location evidence="1">Nucleus</location>
    </subcellularLocation>
</comment>
<protein>
    <recommendedName>
        <fullName evidence="9">Pre-mRNA-splicing factor SPF27</fullName>
    </recommendedName>
</protein>
<keyword evidence="5" id="KW-0508">mRNA splicing</keyword>
<evidence type="ECO:0000256" key="6">
    <source>
        <dbReference type="ARBA" id="ARBA00023242"/>
    </source>
</evidence>
<keyword evidence="6" id="KW-0539">Nucleus</keyword>
<evidence type="ECO:0008006" key="9">
    <source>
        <dbReference type="Google" id="ProtNLM"/>
    </source>
</evidence>
<dbReference type="GO" id="GO:0005681">
    <property type="term" value="C:spliceosomal complex"/>
    <property type="evidence" value="ECO:0007669"/>
    <property type="project" value="UniProtKB-KW"/>
</dbReference>
<dbReference type="Pfam" id="PF05700">
    <property type="entry name" value="BCAS2"/>
    <property type="match status" value="1"/>
</dbReference>
<dbReference type="GO" id="GO:0008380">
    <property type="term" value="P:RNA splicing"/>
    <property type="evidence" value="ECO:0007669"/>
    <property type="project" value="UniProtKB-KW"/>
</dbReference>
<accession>A0ABC8QY64</accession>
<name>A0ABC8QY64_9AQUA</name>
<dbReference type="PANTHER" id="PTHR13296">
    <property type="entry name" value="BCAS2 PROTEIN"/>
    <property type="match status" value="1"/>
</dbReference>